<comment type="caution">
    <text evidence="1">The sequence shown here is derived from an EMBL/GenBank/DDBJ whole genome shotgun (WGS) entry which is preliminary data.</text>
</comment>
<keyword evidence="2" id="KW-1185">Reference proteome</keyword>
<dbReference type="RefSeq" id="WP_138252753.1">
    <property type="nucleotide sequence ID" value="NZ_VAVZ01000014.1"/>
</dbReference>
<reference evidence="1 2" key="1">
    <citation type="submission" date="2019-05" db="EMBL/GenBank/DDBJ databases">
        <title>Nesterenkonia sp. GY074 isolated from the Southern Atlantic Ocean.</title>
        <authorList>
            <person name="Zhang G."/>
        </authorList>
    </citation>
    <scope>NUCLEOTIDE SEQUENCE [LARGE SCALE GENOMIC DNA]</scope>
    <source>
        <strain evidence="1 2">GY074</strain>
    </source>
</reference>
<proteinExistence type="predicted"/>
<dbReference type="OrthoDB" id="4919382at2"/>
<gene>
    <name evidence="1" type="ORF">FEF26_06630</name>
</gene>
<dbReference type="InterPro" id="IPR011249">
    <property type="entry name" value="Metalloenz_LuxS/M16"/>
</dbReference>
<dbReference type="GO" id="GO:0046872">
    <property type="term" value="F:metal ion binding"/>
    <property type="evidence" value="ECO:0007669"/>
    <property type="project" value="InterPro"/>
</dbReference>
<protein>
    <submittedName>
        <fullName evidence="1">Uncharacterized protein</fullName>
    </submittedName>
</protein>
<evidence type="ECO:0000313" key="1">
    <source>
        <dbReference type="EMBL" id="TLP98058.1"/>
    </source>
</evidence>
<name>A0A5R9BBQ7_9MICC</name>
<accession>A0A5R9BBQ7</accession>
<sequence length="306" mass="32996">MTTISRTRPLVVADQRSVFTLVAVHWRIQTDQYVEGHLISLMQQVEAHSGVTPLALEWCSGEGFLGAVVSLPPGEAAQWTQALRSASTENFLLPDPFLACVGPSHELIEMEGLVSTAGEADFSAPEEPEPSTLRRSEVSGFEQLFVSGEDPGPTAGQAATFLGICLLAAGPGTILPDSVTSAHHSALLQVSRTLSRGAPRINWQLIVAGQGGLPIMATALSRAEELLERCEADRLHRARRYGLANLRRPWCSPQQLVRSLAQYETAGWGAQLLLEPDEVLNAVPDADVIQAAESLLRPLREVLGRS</sequence>
<dbReference type="AlphaFoldDB" id="A0A5R9BBQ7"/>
<dbReference type="Proteomes" id="UP000310458">
    <property type="component" value="Unassembled WGS sequence"/>
</dbReference>
<organism evidence="1 2">
    <name type="scientific">Nesterenkonia salmonea</name>
    <dbReference type="NCBI Taxonomy" id="1804987"/>
    <lineage>
        <taxon>Bacteria</taxon>
        <taxon>Bacillati</taxon>
        <taxon>Actinomycetota</taxon>
        <taxon>Actinomycetes</taxon>
        <taxon>Micrococcales</taxon>
        <taxon>Micrococcaceae</taxon>
        <taxon>Nesterenkonia</taxon>
    </lineage>
</organism>
<dbReference type="SUPFAM" id="SSF63411">
    <property type="entry name" value="LuxS/MPP-like metallohydrolase"/>
    <property type="match status" value="1"/>
</dbReference>
<evidence type="ECO:0000313" key="2">
    <source>
        <dbReference type="Proteomes" id="UP000310458"/>
    </source>
</evidence>
<dbReference type="EMBL" id="VAVZ01000014">
    <property type="protein sequence ID" value="TLP98058.1"/>
    <property type="molecule type" value="Genomic_DNA"/>
</dbReference>